<evidence type="ECO:0000313" key="2">
    <source>
        <dbReference type="EMBL" id="AZQ63613.1"/>
    </source>
</evidence>
<feature type="compositionally biased region" description="Acidic residues" evidence="1">
    <location>
        <begin position="208"/>
        <end position="217"/>
    </location>
</feature>
<sequence>MDSKSIYKLILLFFFFCLSSLASFGQTTTQIDSLKKERYMPFAEYDSFLVDLSLYLEKGVRYNSDTIILDFESHWENNVIDNAQKKWIYTSTKRLHKNRINYRKHAALYYGCIMAFLDSGDNLNNQFTRFLEIADTCLTSYSPKITQNFFYKSRLFLEEGLIEKSKYTTIEVKGGTFNFAHSLATDGYVSDQMVVEVNTQKTEKEDWFSSEDPEDVAQENISTTTEGEETSSDWDSDNSSSDDDDGWGSSDDSSSDWGDDSSEDYDWGSDDSSSDWGSDDGSTDWGDSWDGDDSSVQDYGQTSSSSNSSDNAAFSEDCDVSNTEVRNYDPGITPLPPVEGPMLQISEADLIISTKFDTALLQHTVGTFLFKSDTIICQGGRFFWENVGFTKDSVWCELPHFSFDTRVALIEADHAEMYFAEHLDTIAIGAFTYKSGHFNKFPDKAIYPQFISYNSDYKWKNIPENLELIGGFAIKGRTVASRSVSNASSTISVSNDSSKLFTLSTNKGIKVNNNGENIQTKSSKLTIFYDENDTIAHPSVNTSLTTTDSTQNVYFRKTTDIYRFNPFTLSAQHLNVFADAVTWDLQKDSLDFRIIGGEKVIPLIVESQDFFKTGFVSRIQGFKKFQPLMVIVNYSRSTRKKCFDASILADDLKINKDQFIESLESMALEGLVEYNPYSQIVKLTPKAYQYYDRYFFASNERKRLAMTSRLNFENLSVNQENALIERDFDNINIPAVVPDDNTANASLSLNDSSTLLLKKVVYFSISDSLNVYAQPDSAGIKVKDNREFTFGGKFTAGAYIFRGEEFTFNYDSFLIHLTKVDSINFIVRDTTTNKAKESPNPLVDTGGTLYINKPFNKSGLLDIDGYPSFNAKSDSSKGGRIYYDRPSVLNGVYDKRIVFELDTFTVDASEIHVDVSFTGLLNTGGIFPTFQDEVKMDPSTGIFALERKTNHDEVWGSELGWPVYLNPRYLNNKDSVRGKGHFDGNVTLNHKGIRGEGTLEYLNSKFQSKDFIFYSDSLKTHGTQGVIESDIHPRVDMTTYDLMWYVNRDSMNFTGTHEEPFTIYNSNIRFSGNLALMPNKVFGRGLLETEESSNKSDNFRFQKEGYISRNSVFEINSSIEGSPSMLGQDVRVARNVIENKVLLKTEQGLYENSSLTFPFVNFQTSINSALWDINAKNITMSSENGTKGKFISNAPEQDSLTIEGDSASYDLMTNKLQIFNVNQIRVSNLDIRPDTLNQTIRINKDAQIEHLENAQIILSRYTKFHTIYNANIELVSSKEVNATGTYLYKNELNEEKEINIDRIVAKEFINDELENTVQNRAYGTIEKEDPLLFVGGLEYFGKIGLVENKKVARFKDGNARLHIVGEDTQWFSYHSTNDDDEKDSTAHVNVTNTLTSSLEKLPLQTGIYYDQNNGYLYNAFIERADGYRTDHRKLFDIEGRLVFESNDGTSKDGIYHVKPSTYYKALEMGEDEFFASIYGNWLSYTPKSNELEFHGRFNFLPVIEKNKIERIKSSVSGVAIHGIDEIKLNASFAIGPKLSSRISSTLLSDLRSNKEGVKRVISEDYEIDSLGDLNHQIVPLFTNAQFNNYLNGQDIIRLLSNYLVILDNELVWDNETYAFHSKGDKIKLLSVFGEDINTVIDGFIEIPKDETRGEAAPTDDVINVFLEGPTGTWYYIRQQQGELSILSSNSALMEELKKQKDVTPITAEATFAFLEAYYNNYHDGMEIPTRYENDLSKSIEPEPEEDFGNDFGGVDDENSSSTDEEEEGGMDSLPVEEEDDGDDF</sequence>
<proteinExistence type="predicted"/>
<keyword evidence="3" id="KW-1185">Reference proteome</keyword>
<feature type="compositionally biased region" description="Low complexity" evidence="1">
    <location>
        <begin position="303"/>
        <end position="315"/>
    </location>
</feature>
<dbReference type="Proteomes" id="UP000267268">
    <property type="component" value="Chromosome 1"/>
</dbReference>
<feature type="region of interest" description="Disordered" evidence="1">
    <location>
        <begin position="202"/>
        <end position="316"/>
    </location>
</feature>
<feature type="compositionally biased region" description="Acidic residues" evidence="1">
    <location>
        <begin position="253"/>
        <end position="295"/>
    </location>
</feature>
<gene>
    <name evidence="2" type="ORF">EI427_15690</name>
</gene>
<accession>A0A3Q9FQD6</accession>
<evidence type="ECO:0000313" key="3">
    <source>
        <dbReference type="Proteomes" id="UP000267268"/>
    </source>
</evidence>
<feature type="compositionally biased region" description="Acidic residues" evidence="1">
    <location>
        <begin position="226"/>
        <end position="246"/>
    </location>
</feature>
<dbReference type="RefSeq" id="WP_126616445.1">
    <property type="nucleotide sequence ID" value="NZ_CP034562.1"/>
</dbReference>
<dbReference type="KEGG" id="fll:EI427_15690"/>
<dbReference type="OrthoDB" id="1465441at2"/>
<name>A0A3Q9FQD6_9BACT</name>
<feature type="compositionally biased region" description="Acidic residues" evidence="1">
    <location>
        <begin position="1741"/>
        <end position="1784"/>
    </location>
</feature>
<dbReference type="EMBL" id="CP034562">
    <property type="protein sequence ID" value="AZQ63613.1"/>
    <property type="molecule type" value="Genomic_DNA"/>
</dbReference>
<protein>
    <submittedName>
        <fullName evidence="2">Uncharacterized protein</fullName>
    </submittedName>
</protein>
<feature type="region of interest" description="Disordered" evidence="1">
    <location>
        <begin position="1737"/>
        <end position="1784"/>
    </location>
</feature>
<evidence type="ECO:0000256" key="1">
    <source>
        <dbReference type="SAM" id="MobiDB-lite"/>
    </source>
</evidence>
<organism evidence="2 3">
    <name type="scientific">Flammeovirga pectinis</name>
    <dbReference type="NCBI Taxonomy" id="2494373"/>
    <lineage>
        <taxon>Bacteria</taxon>
        <taxon>Pseudomonadati</taxon>
        <taxon>Bacteroidota</taxon>
        <taxon>Cytophagia</taxon>
        <taxon>Cytophagales</taxon>
        <taxon>Flammeovirgaceae</taxon>
        <taxon>Flammeovirga</taxon>
    </lineage>
</organism>
<reference evidence="2 3" key="1">
    <citation type="submission" date="2018-12" db="EMBL/GenBank/DDBJ databases">
        <title>Flammeovirga pectinis sp. nov., isolated from the gut of the Korean scallop, Patinopecten yessoensis.</title>
        <authorList>
            <person name="Bae J.-W."/>
            <person name="Jeong Y.-S."/>
            <person name="Kang W."/>
        </authorList>
    </citation>
    <scope>NUCLEOTIDE SEQUENCE [LARGE SCALE GENOMIC DNA]</scope>
    <source>
        <strain evidence="2 3">L12M1</strain>
    </source>
</reference>